<dbReference type="VEuPathDB" id="FungiDB:I7I53_09126"/>
<keyword evidence="2" id="KW-0436">Ligase</keyword>
<dbReference type="EMBL" id="CP069102">
    <property type="protein sequence ID" value="QSS48917.1"/>
    <property type="molecule type" value="Genomic_DNA"/>
</dbReference>
<evidence type="ECO:0000256" key="1">
    <source>
        <dbReference type="SAM" id="Phobius"/>
    </source>
</evidence>
<feature type="transmembrane region" description="Helical" evidence="1">
    <location>
        <begin position="43"/>
        <end position="63"/>
    </location>
</feature>
<evidence type="ECO:0000313" key="2">
    <source>
        <dbReference type="EMBL" id="QSS48917.1"/>
    </source>
</evidence>
<dbReference type="Proteomes" id="UP000663419">
    <property type="component" value="Chromosome 1"/>
</dbReference>
<keyword evidence="1" id="KW-0472">Membrane</keyword>
<reference evidence="2" key="1">
    <citation type="submission" date="2021-01" db="EMBL/GenBank/DDBJ databases">
        <title>Chromosome-level genome assembly of a human fungal pathogen reveals clustering of transcriptionally co-regulated genes.</title>
        <authorList>
            <person name="Voorhies M."/>
            <person name="Cohen S."/>
            <person name="Shea T.P."/>
            <person name="Petrus S."/>
            <person name="Munoz J.F."/>
            <person name="Poplawski S."/>
            <person name="Goldman W.E."/>
            <person name="Michael T."/>
            <person name="Cuomo C.A."/>
            <person name="Sil A."/>
            <person name="Beyhan S."/>
        </authorList>
    </citation>
    <scope>NUCLEOTIDE SEQUENCE</scope>
    <source>
        <strain evidence="2">H88</strain>
    </source>
</reference>
<protein>
    <submittedName>
        <fullName evidence="2">AMP dependent ligase</fullName>
    </submittedName>
</protein>
<dbReference type="AlphaFoldDB" id="A0A8A1LAW5"/>
<accession>A0A8A1LAW5</accession>
<sequence length="69" mass="8028">MVLTLPALSGIPTDRRNEPWTGFRQTIEITDVASIPRRAKPPILFFFKFFFGLFGFIFCDLLMRHDFAC</sequence>
<keyword evidence="1" id="KW-0812">Transmembrane</keyword>
<dbReference type="GO" id="GO:0016874">
    <property type="term" value="F:ligase activity"/>
    <property type="evidence" value="ECO:0007669"/>
    <property type="project" value="UniProtKB-KW"/>
</dbReference>
<organism evidence="2 3">
    <name type="scientific">Ajellomyces capsulatus (strain H88)</name>
    <name type="common">Darling's disease fungus</name>
    <name type="synonym">Histoplasma capsulatum</name>
    <dbReference type="NCBI Taxonomy" id="544711"/>
    <lineage>
        <taxon>Eukaryota</taxon>
        <taxon>Fungi</taxon>
        <taxon>Dikarya</taxon>
        <taxon>Ascomycota</taxon>
        <taxon>Pezizomycotina</taxon>
        <taxon>Eurotiomycetes</taxon>
        <taxon>Eurotiomycetidae</taxon>
        <taxon>Onygenales</taxon>
        <taxon>Ajellomycetaceae</taxon>
        <taxon>Histoplasma</taxon>
    </lineage>
</organism>
<evidence type="ECO:0000313" key="3">
    <source>
        <dbReference type="Proteomes" id="UP000663419"/>
    </source>
</evidence>
<proteinExistence type="predicted"/>
<name>A0A8A1LAW5_AJEC8</name>
<gene>
    <name evidence="2" type="primary">FAT1</name>
    <name evidence="2" type="ORF">I7I53_09126</name>
</gene>
<keyword evidence="1" id="KW-1133">Transmembrane helix</keyword>